<protein>
    <submittedName>
        <fullName evidence="3">Efflux RND transporter permease subunit</fullName>
    </submittedName>
</protein>
<dbReference type="RefSeq" id="WP_252816286.1">
    <property type="nucleotide sequence ID" value="NZ_JAMXQS010000002.1"/>
</dbReference>
<dbReference type="Gene3D" id="1.20.1640.10">
    <property type="entry name" value="Multidrug efflux transporter AcrB transmembrane domain"/>
    <property type="match status" value="2"/>
</dbReference>
<feature type="transmembrane region" description="Helical" evidence="1">
    <location>
        <begin position="518"/>
        <end position="537"/>
    </location>
</feature>
<dbReference type="EMBL" id="JAMXQS010000002">
    <property type="protein sequence ID" value="MCO6048983.1"/>
    <property type="molecule type" value="Genomic_DNA"/>
</dbReference>
<keyword evidence="4" id="KW-1185">Reference proteome</keyword>
<name>A0ABT1C3A6_9HYPH</name>
<feature type="domain" description="SSD" evidence="2">
    <location>
        <begin position="367"/>
        <end position="488"/>
    </location>
</feature>
<dbReference type="SUPFAM" id="SSF82714">
    <property type="entry name" value="Multidrug efflux transporter AcrB TolC docking domain, DN and DC subdomains"/>
    <property type="match status" value="2"/>
</dbReference>
<dbReference type="PROSITE" id="PS50156">
    <property type="entry name" value="SSD"/>
    <property type="match status" value="1"/>
</dbReference>
<evidence type="ECO:0000313" key="4">
    <source>
        <dbReference type="Proteomes" id="UP001205906"/>
    </source>
</evidence>
<evidence type="ECO:0000313" key="3">
    <source>
        <dbReference type="EMBL" id="MCO6048983.1"/>
    </source>
</evidence>
<feature type="transmembrane region" description="Helical" evidence="1">
    <location>
        <begin position="332"/>
        <end position="352"/>
    </location>
</feature>
<feature type="transmembrane region" description="Helical" evidence="1">
    <location>
        <begin position="459"/>
        <end position="478"/>
    </location>
</feature>
<feature type="transmembrane region" description="Helical" evidence="1">
    <location>
        <begin position="431"/>
        <end position="453"/>
    </location>
</feature>
<dbReference type="InterPro" id="IPR000731">
    <property type="entry name" value="SSD"/>
</dbReference>
<dbReference type="InterPro" id="IPR027463">
    <property type="entry name" value="AcrB_DN_DC_subdom"/>
</dbReference>
<feature type="transmembrane region" description="Helical" evidence="1">
    <location>
        <begin position="359"/>
        <end position="379"/>
    </location>
</feature>
<dbReference type="PANTHER" id="PTHR32063">
    <property type="match status" value="1"/>
</dbReference>
<evidence type="ECO:0000256" key="1">
    <source>
        <dbReference type="SAM" id="Phobius"/>
    </source>
</evidence>
<dbReference type="SUPFAM" id="SSF82693">
    <property type="entry name" value="Multidrug efflux transporter AcrB pore domain, PN1, PN2, PC1 and PC2 subdomains"/>
    <property type="match status" value="3"/>
</dbReference>
<feature type="transmembrane region" description="Helical" evidence="1">
    <location>
        <begin position="981"/>
        <end position="1007"/>
    </location>
</feature>
<feature type="transmembrane region" description="Helical" evidence="1">
    <location>
        <begin position="848"/>
        <end position="871"/>
    </location>
</feature>
<dbReference type="Gene3D" id="3.30.70.1440">
    <property type="entry name" value="Multidrug efflux transporter AcrB pore domain"/>
    <property type="match status" value="1"/>
</dbReference>
<reference evidence="3 4" key="1">
    <citation type="submission" date="2022-06" db="EMBL/GenBank/DDBJ databases">
        <title>Mesorhizobium sp. strain RP14 Genome sequencing and assembly.</title>
        <authorList>
            <person name="Kim I."/>
        </authorList>
    </citation>
    <scope>NUCLEOTIDE SEQUENCE [LARGE SCALE GENOMIC DNA]</scope>
    <source>
        <strain evidence="4">RP14(2022)</strain>
    </source>
</reference>
<dbReference type="Gene3D" id="3.30.70.1430">
    <property type="entry name" value="Multidrug efflux transporter AcrB pore domain"/>
    <property type="match status" value="2"/>
</dbReference>
<evidence type="ECO:0000259" key="2">
    <source>
        <dbReference type="PROSITE" id="PS50156"/>
    </source>
</evidence>
<dbReference type="SUPFAM" id="SSF82866">
    <property type="entry name" value="Multidrug efflux transporter AcrB transmembrane domain"/>
    <property type="match status" value="2"/>
</dbReference>
<feature type="transmembrane region" description="Helical" evidence="1">
    <location>
        <begin position="903"/>
        <end position="929"/>
    </location>
</feature>
<proteinExistence type="predicted"/>
<sequence>MNNISAWSIRNPIPTVVLFLALLVAGIWGFTQLRVNIMPDIDFPMVTVVVAQTGAAPTEIETQVTDLVESAVSTISGVESVSSTISEGSSVTMIEFELDTDLTQATDEVRTAVSSIENQLPTTAEAPVVARVNAGDFAILTYVVDAPKMDPGELSWFVDNDISKALLKVDGVSKVTRSGGVSRAVLVKLDPDRLTALGVTVQDISQALAAQTTDSSGGRTVVGEAEQSVRTLGRVASVADLADLPVTLGSGEIMRLGDIGAIEDNWEEPRSRARFDGREVVSFSVFSAKGSSQVGVTHAVRDAVAGLNAQNSGAKLTEVTSTSDFVEESYDAAVEALWVGALLAVAVVFVFLRDFRATLVSATALPLSLIPTFAVMAWLDLSLNGITLLALSLVVGILVDDAIVEIENIVRHMRQTGISAYQAAMEAADEIGLAVVATTMTIVAVFVPVAFMPGIPGKLFASFAVAVCVSVLFSLLVARTLTPLMGAYLVKAGGGHDETRVAGWVRAYLAVLKGALRFRWLTILLGLLFFAGSIFVATRLPTEFMPATDQGRAVASVELQPGSTLAETDRAVMAVSERLRKQPEVKSVFAEIGTATEGRGGPGRSTSAAVTTATVTANLKPRAERDITQQEFEARMSPLLRDIPGARIQFGADGQSGAKVSITLVGADSDRLAQTAAQLATEMRTVPGLLNPVSDAAAAKPELVVVPDKARMASAGVTAAQVARLLSVSTLGDNDAALAKFNLGDRQVYVVPTLTDEARGDLDRIATLQVKGTNATVPLGAIARFEFAAGPTTIRHVDNDRRVQVEAELSGLTLGEARNAIMQLPAMKNLPAGITEEPQGDSKRLAELFNGFIMAMIAGVLLMFATLALLFNSFLQPVTILTALPLSIGGAFGFLWVTGASVAVSVLIGVLLLMGIAAKNSILLVEYAIVARRNGQDRLGALLDAATKRARPIVMTSIAMGAGMAPIALGIGADAESRAPMALAVIGGLLSSTLLSLVYVPVVYTVVDDLERWLGRWLGKLLPRQEKPAPEVSAPAGS</sequence>
<dbReference type="Gene3D" id="3.30.70.1320">
    <property type="entry name" value="Multidrug efflux transporter AcrB pore domain like"/>
    <property type="match status" value="1"/>
</dbReference>
<feature type="transmembrane region" description="Helical" evidence="1">
    <location>
        <begin position="385"/>
        <end position="404"/>
    </location>
</feature>
<organism evidence="3 4">
    <name type="scientific">Mesorhizobium liriopis</name>
    <dbReference type="NCBI Taxonomy" id="2953882"/>
    <lineage>
        <taxon>Bacteria</taxon>
        <taxon>Pseudomonadati</taxon>
        <taxon>Pseudomonadota</taxon>
        <taxon>Alphaproteobacteria</taxon>
        <taxon>Hyphomicrobiales</taxon>
        <taxon>Phyllobacteriaceae</taxon>
        <taxon>Mesorhizobium</taxon>
    </lineage>
</organism>
<feature type="transmembrane region" description="Helical" evidence="1">
    <location>
        <begin position="950"/>
        <end position="969"/>
    </location>
</feature>
<dbReference type="PRINTS" id="PR00702">
    <property type="entry name" value="ACRIFLAVINRP"/>
</dbReference>
<keyword evidence="1" id="KW-1133">Transmembrane helix</keyword>
<feature type="transmembrane region" description="Helical" evidence="1">
    <location>
        <begin position="878"/>
        <end position="897"/>
    </location>
</feature>
<keyword evidence="1" id="KW-0472">Membrane</keyword>
<accession>A0ABT1C3A6</accession>
<dbReference type="Gene3D" id="3.30.2090.10">
    <property type="entry name" value="Multidrug efflux transporter AcrB TolC docking domain, DN and DC subdomains"/>
    <property type="match status" value="2"/>
</dbReference>
<comment type="caution">
    <text evidence="3">The sequence shown here is derived from an EMBL/GenBank/DDBJ whole genome shotgun (WGS) entry which is preliminary data.</text>
</comment>
<dbReference type="PANTHER" id="PTHR32063:SF77">
    <property type="entry name" value="ACR FAMILY TRANSPORT PROTEIN"/>
    <property type="match status" value="1"/>
</dbReference>
<dbReference type="Pfam" id="PF00873">
    <property type="entry name" value="ACR_tran"/>
    <property type="match status" value="1"/>
</dbReference>
<dbReference type="InterPro" id="IPR001036">
    <property type="entry name" value="Acrflvin-R"/>
</dbReference>
<dbReference type="Proteomes" id="UP001205906">
    <property type="component" value="Unassembled WGS sequence"/>
</dbReference>
<gene>
    <name evidence="3" type="ORF">NGM99_04160</name>
</gene>
<keyword evidence="1" id="KW-0812">Transmembrane</keyword>